<comment type="caution">
    <text evidence="2">The sequence shown here is derived from an EMBL/GenBank/DDBJ whole genome shotgun (WGS) entry which is preliminary data.</text>
</comment>
<feature type="region of interest" description="Disordered" evidence="1">
    <location>
        <begin position="1"/>
        <end position="42"/>
    </location>
</feature>
<gene>
    <name evidence="2" type="ORF">KUTeg_001071</name>
</gene>
<evidence type="ECO:0000313" key="3">
    <source>
        <dbReference type="Proteomes" id="UP001217089"/>
    </source>
</evidence>
<proteinExistence type="predicted"/>
<accession>A0ABQ9FW12</accession>
<keyword evidence="3" id="KW-1185">Reference proteome</keyword>
<evidence type="ECO:0000256" key="1">
    <source>
        <dbReference type="SAM" id="MobiDB-lite"/>
    </source>
</evidence>
<feature type="compositionally biased region" description="Polar residues" evidence="1">
    <location>
        <begin position="15"/>
        <end position="42"/>
    </location>
</feature>
<dbReference type="EMBL" id="JARBDR010000095">
    <property type="protein sequence ID" value="KAJ8321389.1"/>
    <property type="molecule type" value="Genomic_DNA"/>
</dbReference>
<name>A0ABQ9FW12_TEGGR</name>
<sequence length="154" mass="16501">MEGNNPDDNDVWTPPESTQEPYPSDNNVVYTSGSVTYPASSSGHYATGTHFEQYQPDDARDVSTGNEAMSSYSAIQAPDGAQLIAAPSVVSSSLHQSGFPMHQVVLSSDHRVLTVQRVISPVDCTVSQSSLSLQESQPTHALLTPVSKISYSDQ</sequence>
<protein>
    <submittedName>
        <fullName evidence="2">Uncharacterized protein</fullName>
    </submittedName>
</protein>
<feature type="compositionally biased region" description="Acidic residues" evidence="1">
    <location>
        <begin position="1"/>
        <end position="10"/>
    </location>
</feature>
<evidence type="ECO:0000313" key="2">
    <source>
        <dbReference type="EMBL" id="KAJ8321389.1"/>
    </source>
</evidence>
<organism evidence="2 3">
    <name type="scientific">Tegillarca granosa</name>
    <name type="common">Malaysian cockle</name>
    <name type="synonym">Anadara granosa</name>
    <dbReference type="NCBI Taxonomy" id="220873"/>
    <lineage>
        <taxon>Eukaryota</taxon>
        <taxon>Metazoa</taxon>
        <taxon>Spiralia</taxon>
        <taxon>Lophotrochozoa</taxon>
        <taxon>Mollusca</taxon>
        <taxon>Bivalvia</taxon>
        <taxon>Autobranchia</taxon>
        <taxon>Pteriomorphia</taxon>
        <taxon>Arcoida</taxon>
        <taxon>Arcoidea</taxon>
        <taxon>Arcidae</taxon>
        <taxon>Tegillarca</taxon>
    </lineage>
</organism>
<dbReference type="Proteomes" id="UP001217089">
    <property type="component" value="Unassembled WGS sequence"/>
</dbReference>
<reference evidence="2 3" key="1">
    <citation type="submission" date="2022-12" db="EMBL/GenBank/DDBJ databases">
        <title>Chromosome-level genome of Tegillarca granosa.</title>
        <authorList>
            <person name="Kim J."/>
        </authorList>
    </citation>
    <scope>NUCLEOTIDE SEQUENCE [LARGE SCALE GENOMIC DNA]</scope>
    <source>
        <strain evidence="2">Teg-2019</strain>
        <tissue evidence="2">Adductor muscle</tissue>
    </source>
</reference>